<keyword evidence="2" id="KW-0472">Membrane</keyword>
<feature type="region of interest" description="Disordered" evidence="1">
    <location>
        <begin position="54"/>
        <end position="91"/>
    </location>
</feature>
<evidence type="ECO:0000313" key="3">
    <source>
        <dbReference type="EMBL" id="TDR54074.1"/>
    </source>
</evidence>
<reference evidence="3 4" key="1">
    <citation type="submission" date="2019-03" db="EMBL/GenBank/DDBJ databases">
        <title>Genomic Encyclopedia of Type Strains, Phase III (KMG-III): the genomes of soil and plant-associated and newly described type strains.</title>
        <authorList>
            <person name="Whitman W."/>
        </authorList>
    </citation>
    <scope>NUCLEOTIDE SEQUENCE [LARGE SCALE GENOMIC DNA]</scope>
    <source>
        <strain evidence="3 4">CECT 7972</strain>
    </source>
</reference>
<dbReference type="AlphaFoldDB" id="A0A4R6ZPF5"/>
<evidence type="ECO:0000256" key="1">
    <source>
        <dbReference type="SAM" id="MobiDB-lite"/>
    </source>
</evidence>
<protein>
    <submittedName>
        <fullName evidence="3">Uncharacterized protein</fullName>
    </submittedName>
</protein>
<feature type="compositionally biased region" description="Basic residues" evidence="1">
    <location>
        <begin position="69"/>
        <end position="82"/>
    </location>
</feature>
<gene>
    <name evidence="3" type="ORF">DFP96_103172</name>
</gene>
<dbReference type="EMBL" id="SNZK01000003">
    <property type="protein sequence ID" value="TDR54074.1"/>
    <property type="molecule type" value="Genomic_DNA"/>
</dbReference>
<dbReference type="Proteomes" id="UP000295558">
    <property type="component" value="Unassembled WGS sequence"/>
</dbReference>
<feature type="transmembrane region" description="Helical" evidence="2">
    <location>
        <begin position="30"/>
        <end position="49"/>
    </location>
</feature>
<name>A0A4R6ZPF5_9LIST</name>
<keyword evidence="2" id="KW-0812">Transmembrane</keyword>
<proteinExistence type="predicted"/>
<comment type="caution">
    <text evidence="3">The sequence shown here is derived from an EMBL/GenBank/DDBJ whole genome shotgun (WGS) entry which is preliminary data.</text>
</comment>
<organism evidence="3 4">
    <name type="scientific">Listeria rocourtiae</name>
    <dbReference type="NCBI Taxonomy" id="647910"/>
    <lineage>
        <taxon>Bacteria</taxon>
        <taxon>Bacillati</taxon>
        <taxon>Bacillota</taxon>
        <taxon>Bacilli</taxon>
        <taxon>Bacillales</taxon>
        <taxon>Listeriaceae</taxon>
        <taxon>Listeria</taxon>
    </lineage>
</organism>
<keyword evidence="2" id="KW-1133">Transmembrane helix</keyword>
<accession>A0A4R6ZPF5</accession>
<evidence type="ECO:0000256" key="2">
    <source>
        <dbReference type="SAM" id="Phobius"/>
    </source>
</evidence>
<keyword evidence="4" id="KW-1185">Reference proteome</keyword>
<sequence>MRKFPIWFYILAIFAVIGIFFVGFKSIISSLVVSIILVLLIWLLFRFLGNRPKKGDKYQSAVKQSQKLRAQKRPQTKKRKTSLKVIDGKKK</sequence>
<evidence type="ECO:0000313" key="4">
    <source>
        <dbReference type="Proteomes" id="UP000295558"/>
    </source>
</evidence>
<dbReference type="STRING" id="1265846.PROCOU_03799"/>
<feature type="transmembrane region" description="Helical" evidence="2">
    <location>
        <begin position="7"/>
        <end position="24"/>
    </location>
</feature>